<protein>
    <submittedName>
        <fullName evidence="1">Uncharacterized protein</fullName>
    </submittedName>
</protein>
<name>A0ACB8UAS0_9APHY</name>
<keyword evidence="2" id="KW-1185">Reference proteome</keyword>
<evidence type="ECO:0000313" key="1">
    <source>
        <dbReference type="EMBL" id="KAI0091423.1"/>
    </source>
</evidence>
<evidence type="ECO:0000313" key="2">
    <source>
        <dbReference type="Proteomes" id="UP001055072"/>
    </source>
</evidence>
<feature type="non-terminal residue" evidence="1">
    <location>
        <position position="525"/>
    </location>
</feature>
<reference evidence="1" key="1">
    <citation type="journal article" date="2021" name="Environ. Microbiol.">
        <title>Gene family expansions and transcriptome signatures uncover fungal adaptations to wood decay.</title>
        <authorList>
            <person name="Hage H."/>
            <person name="Miyauchi S."/>
            <person name="Viragh M."/>
            <person name="Drula E."/>
            <person name="Min B."/>
            <person name="Chaduli D."/>
            <person name="Navarro D."/>
            <person name="Favel A."/>
            <person name="Norest M."/>
            <person name="Lesage-Meessen L."/>
            <person name="Balint B."/>
            <person name="Merenyi Z."/>
            <person name="de Eugenio L."/>
            <person name="Morin E."/>
            <person name="Martinez A.T."/>
            <person name="Baldrian P."/>
            <person name="Stursova M."/>
            <person name="Martinez M.J."/>
            <person name="Novotny C."/>
            <person name="Magnuson J.K."/>
            <person name="Spatafora J.W."/>
            <person name="Maurice S."/>
            <person name="Pangilinan J."/>
            <person name="Andreopoulos W."/>
            <person name="LaButti K."/>
            <person name="Hundley H."/>
            <person name="Na H."/>
            <person name="Kuo A."/>
            <person name="Barry K."/>
            <person name="Lipzen A."/>
            <person name="Henrissat B."/>
            <person name="Riley R."/>
            <person name="Ahrendt S."/>
            <person name="Nagy L.G."/>
            <person name="Grigoriev I.V."/>
            <person name="Martin F."/>
            <person name="Rosso M.N."/>
        </authorList>
    </citation>
    <scope>NUCLEOTIDE SEQUENCE</scope>
    <source>
        <strain evidence="1">CBS 384.51</strain>
    </source>
</reference>
<comment type="caution">
    <text evidence="1">The sequence shown here is derived from an EMBL/GenBank/DDBJ whole genome shotgun (WGS) entry which is preliminary data.</text>
</comment>
<accession>A0ACB8UAS0</accession>
<feature type="non-terminal residue" evidence="1">
    <location>
        <position position="1"/>
    </location>
</feature>
<proteinExistence type="predicted"/>
<sequence>HLKSKSPTPFSPLSISKPLTPSVQIIMSDLEDWENLKALFARASEAYESDNTTEALPLLRAVIRECHRFMREHPDPSLVYAYHYSHSDSRETREEEDPMVPLPGAVLSGSEDRSLRGWTPEGSTTASLYSGSHSHSHPPTAFHAIFGTALFYMGTLIAQDPKWALPDEPNTGVTYWLAALDVFETGESLPAVVGGRRDKEEDWRMAVVWGRTLVALAEERLRRDEGVSGSENGKRASQSPPPPSTRGEEGRGGVYSPFAITEPRWPPTSPFHAIASSRPPVTRRMSLMNATAHDVMVLAMDQFSRGIFRMPHPSYHCEHGVDIPGSGSSLWGGLPLPSPPSSSPTTANTFTSTTHSFQDSPTHTFSRPKELYTIATSLLSVAEHLSSPHSREYWATQADSIFCQMKMEADVSEWRGIVNMGRGRCWLVVGEARAEGMEVMLEKGEVEVLGSEEAEVAREGLAMAVTFFERAKGSATANPDFDEEDLSPLLAEALLTLANLTVDENTREELYARAQAEGGDCVQLE</sequence>
<organism evidence="1 2">
    <name type="scientific">Irpex rosettiformis</name>
    <dbReference type="NCBI Taxonomy" id="378272"/>
    <lineage>
        <taxon>Eukaryota</taxon>
        <taxon>Fungi</taxon>
        <taxon>Dikarya</taxon>
        <taxon>Basidiomycota</taxon>
        <taxon>Agaricomycotina</taxon>
        <taxon>Agaricomycetes</taxon>
        <taxon>Polyporales</taxon>
        <taxon>Irpicaceae</taxon>
        <taxon>Irpex</taxon>
    </lineage>
</organism>
<dbReference type="EMBL" id="MU274905">
    <property type="protein sequence ID" value="KAI0091423.1"/>
    <property type="molecule type" value="Genomic_DNA"/>
</dbReference>
<gene>
    <name evidence="1" type="ORF">BDY19DRAFT_858174</name>
</gene>
<dbReference type="Proteomes" id="UP001055072">
    <property type="component" value="Unassembled WGS sequence"/>
</dbReference>